<dbReference type="SMART" id="SM00324">
    <property type="entry name" value="RhoGAP"/>
    <property type="match status" value="1"/>
</dbReference>
<feature type="compositionally biased region" description="Low complexity" evidence="4">
    <location>
        <begin position="450"/>
        <end position="459"/>
    </location>
</feature>
<dbReference type="Proteomes" id="UP000230750">
    <property type="component" value="Unassembled WGS sequence"/>
</dbReference>
<feature type="coiled-coil region" evidence="3">
    <location>
        <begin position="107"/>
        <end position="167"/>
    </location>
</feature>
<gene>
    <name evidence="7" type="ORF">BSL78_20668</name>
</gene>
<dbReference type="InterPro" id="IPR000198">
    <property type="entry name" value="RhoGAP_dom"/>
</dbReference>
<evidence type="ECO:0000259" key="5">
    <source>
        <dbReference type="PROSITE" id="PS50238"/>
    </source>
</evidence>
<feature type="domain" description="BAR" evidence="6">
    <location>
        <begin position="1"/>
        <end position="220"/>
    </location>
</feature>
<evidence type="ECO:0000256" key="1">
    <source>
        <dbReference type="ARBA" id="ARBA00022468"/>
    </source>
</evidence>
<dbReference type="OrthoDB" id="19923at2759"/>
<dbReference type="Pfam" id="PF03114">
    <property type="entry name" value="BAR"/>
    <property type="match status" value="1"/>
</dbReference>
<evidence type="ECO:0000313" key="8">
    <source>
        <dbReference type="Proteomes" id="UP000230750"/>
    </source>
</evidence>
<keyword evidence="2" id="KW-0597">Phosphoprotein</keyword>
<organism evidence="7 8">
    <name type="scientific">Stichopus japonicus</name>
    <name type="common">Sea cucumber</name>
    <dbReference type="NCBI Taxonomy" id="307972"/>
    <lineage>
        <taxon>Eukaryota</taxon>
        <taxon>Metazoa</taxon>
        <taxon>Echinodermata</taxon>
        <taxon>Eleutherozoa</taxon>
        <taxon>Echinozoa</taxon>
        <taxon>Holothuroidea</taxon>
        <taxon>Aspidochirotacea</taxon>
        <taxon>Aspidochirotida</taxon>
        <taxon>Stichopodidae</taxon>
        <taxon>Apostichopus</taxon>
    </lineage>
</organism>
<dbReference type="SMART" id="SM00721">
    <property type="entry name" value="BAR"/>
    <property type="match status" value="1"/>
</dbReference>
<dbReference type="Pfam" id="PF00620">
    <property type="entry name" value="RhoGAP"/>
    <property type="match status" value="1"/>
</dbReference>
<dbReference type="GO" id="GO:0032956">
    <property type="term" value="P:regulation of actin cytoskeleton organization"/>
    <property type="evidence" value="ECO:0007669"/>
    <property type="project" value="TreeGrafter"/>
</dbReference>
<dbReference type="GO" id="GO:0005737">
    <property type="term" value="C:cytoplasm"/>
    <property type="evidence" value="ECO:0007669"/>
    <property type="project" value="InterPro"/>
</dbReference>
<evidence type="ECO:0000256" key="4">
    <source>
        <dbReference type="SAM" id="MobiDB-lite"/>
    </source>
</evidence>
<comment type="caution">
    <text evidence="7">The sequence shown here is derived from an EMBL/GenBank/DDBJ whole genome shotgun (WGS) entry which is preliminary data.</text>
</comment>
<keyword evidence="8" id="KW-1185">Reference proteome</keyword>
<dbReference type="InterPro" id="IPR047165">
    <property type="entry name" value="RHG17/44/SH3BP1-like"/>
</dbReference>
<dbReference type="FunFam" id="1.10.555.10:FF:000001">
    <property type="entry name" value="Rho GTPase activating protein 44"/>
    <property type="match status" value="1"/>
</dbReference>
<dbReference type="AlphaFoldDB" id="A0A2G8K394"/>
<keyword evidence="1" id="KW-0343">GTPase activation</keyword>
<feature type="domain" description="Rho-GAP" evidence="5">
    <location>
        <begin position="226"/>
        <end position="414"/>
    </location>
</feature>
<evidence type="ECO:0000256" key="2">
    <source>
        <dbReference type="ARBA" id="ARBA00022553"/>
    </source>
</evidence>
<reference evidence="7 8" key="1">
    <citation type="journal article" date="2017" name="PLoS Biol.">
        <title>The sea cucumber genome provides insights into morphological evolution and visceral regeneration.</title>
        <authorList>
            <person name="Zhang X."/>
            <person name="Sun L."/>
            <person name="Yuan J."/>
            <person name="Sun Y."/>
            <person name="Gao Y."/>
            <person name="Zhang L."/>
            <person name="Li S."/>
            <person name="Dai H."/>
            <person name="Hamel J.F."/>
            <person name="Liu C."/>
            <person name="Yu Y."/>
            <person name="Liu S."/>
            <person name="Lin W."/>
            <person name="Guo K."/>
            <person name="Jin S."/>
            <person name="Xu P."/>
            <person name="Storey K.B."/>
            <person name="Huan P."/>
            <person name="Zhang T."/>
            <person name="Zhou Y."/>
            <person name="Zhang J."/>
            <person name="Lin C."/>
            <person name="Li X."/>
            <person name="Xing L."/>
            <person name="Huo D."/>
            <person name="Sun M."/>
            <person name="Wang L."/>
            <person name="Mercier A."/>
            <person name="Li F."/>
            <person name="Yang H."/>
            <person name="Xiang J."/>
        </authorList>
    </citation>
    <scope>NUCLEOTIDE SEQUENCE [LARGE SCALE GENOMIC DNA]</scope>
    <source>
        <strain evidence="7">Shaxun</strain>
        <tissue evidence="7">Muscle</tissue>
    </source>
</reference>
<dbReference type="PANTHER" id="PTHR14130">
    <property type="entry name" value="3BP-1 RELATED RHOGAP"/>
    <property type="match status" value="1"/>
</dbReference>
<keyword evidence="3" id="KW-0175">Coiled coil</keyword>
<dbReference type="GO" id="GO:0035020">
    <property type="term" value="P:regulation of Rac protein signal transduction"/>
    <property type="evidence" value="ECO:0007669"/>
    <property type="project" value="TreeGrafter"/>
</dbReference>
<dbReference type="Gene3D" id="1.10.555.10">
    <property type="entry name" value="Rho GTPase activation protein"/>
    <property type="match status" value="1"/>
</dbReference>
<protein>
    <submittedName>
        <fullName evidence="7">Putative rho GTPase-activating protein 17 isoform X2</fullName>
    </submittedName>
</protein>
<dbReference type="InterPro" id="IPR008936">
    <property type="entry name" value="Rho_GTPase_activation_prot"/>
</dbReference>
<feature type="non-terminal residue" evidence="7">
    <location>
        <position position="538"/>
    </location>
</feature>
<evidence type="ECO:0000259" key="6">
    <source>
        <dbReference type="PROSITE" id="PS51021"/>
    </source>
</evidence>
<dbReference type="InterPro" id="IPR027267">
    <property type="entry name" value="AH/BAR_dom_sf"/>
</dbReference>
<evidence type="ECO:0000313" key="7">
    <source>
        <dbReference type="EMBL" id="PIK42472.1"/>
    </source>
</evidence>
<dbReference type="PROSITE" id="PS50238">
    <property type="entry name" value="RHOGAP"/>
    <property type="match status" value="1"/>
</dbReference>
<dbReference type="PROSITE" id="PS51021">
    <property type="entry name" value="BAR"/>
    <property type="match status" value="1"/>
</dbReference>
<name>A0A2G8K394_STIJA</name>
<dbReference type="STRING" id="307972.A0A2G8K394"/>
<dbReference type="GO" id="GO:0005096">
    <property type="term" value="F:GTPase activator activity"/>
    <property type="evidence" value="ECO:0007669"/>
    <property type="project" value="UniProtKB-KW"/>
</dbReference>
<evidence type="ECO:0000256" key="3">
    <source>
        <dbReference type="SAM" id="Coils"/>
    </source>
</evidence>
<dbReference type="Gene3D" id="1.20.1270.60">
    <property type="entry name" value="Arfaptin homology (AH) domain/BAR domain"/>
    <property type="match status" value="1"/>
</dbReference>
<proteinExistence type="predicted"/>
<dbReference type="SUPFAM" id="SSF48350">
    <property type="entry name" value="GTPase activation domain, GAP"/>
    <property type="match status" value="1"/>
</dbReference>
<dbReference type="PANTHER" id="PTHR14130:SF14">
    <property type="entry name" value="RHO GTPASE-ACTIVATING PROTEIN 92B"/>
    <property type="match status" value="1"/>
</dbReference>
<dbReference type="SUPFAM" id="SSF103657">
    <property type="entry name" value="BAR/IMD domain-like"/>
    <property type="match status" value="1"/>
</dbReference>
<feature type="region of interest" description="Disordered" evidence="4">
    <location>
        <begin position="435"/>
        <end position="501"/>
    </location>
</feature>
<accession>A0A2G8K394</accession>
<sequence length="538" mass="60340">MAFACEKRVESIRQACYTTNKKMKDCLQGSGNDIEKRQKKLPYYILSQNMAECSQLFEDDAIFGTMLAKGAEACSQISLELTSHEMGLENLIIIPFTNLLENEFPRIEKMKRKLNKLTLDLDSWKAKHQAALKAFSNQNTTEHMNRVEAAKEEMDDASIKMEQCKDQLANEMMYIVSKEADYARSLIDMVSAQAQYHRNALARLEVLVPKMMDILDQHKRKPVFGTPLEEHLETEGVKIAVPLQTCIDWLMEFGIDEEGLFRIAGSAGKVKVLRAALNASVELPIHDFLGHEHAVAGALKQYLRELPEPLLTFPLYEDLHNAQGIKNNTKKLEALLEIVHQLPQANKDNFEFLVRFLHKVSLKSDKNKMGASNLALVIGPNVMWSPEDQGVSAANMGVASSILESFIANATYFFPEKSPTIEYINQPFQSLQNGDVSRTPELPVVPPTSPLQLTPSLAPLTPPPQRQPPQAAGVTSTDGGKPASVPQNHAQSNTRRRPPLRPPTILLLDQLTLLHRNLPIARLKYRCLHVKICLHVCK</sequence>
<dbReference type="InterPro" id="IPR004148">
    <property type="entry name" value="BAR_dom"/>
</dbReference>
<dbReference type="EMBL" id="MRZV01000931">
    <property type="protein sequence ID" value="PIK42472.1"/>
    <property type="molecule type" value="Genomic_DNA"/>
</dbReference>
<dbReference type="GO" id="GO:0007165">
    <property type="term" value="P:signal transduction"/>
    <property type="evidence" value="ECO:0007669"/>
    <property type="project" value="InterPro"/>
</dbReference>